<accession>F2USX3</accession>
<proteinExistence type="predicted"/>
<feature type="compositionally biased region" description="Polar residues" evidence="2">
    <location>
        <begin position="360"/>
        <end position="369"/>
    </location>
</feature>
<organism evidence="5">
    <name type="scientific">Salpingoeca rosetta (strain ATCC 50818 / BSB-021)</name>
    <dbReference type="NCBI Taxonomy" id="946362"/>
    <lineage>
        <taxon>Eukaryota</taxon>
        <taxon>Choanoflagellata</taxon>
        <taxon>Craspedida</taxon>
        <taxon>Salpingoecidae</taxon>
        <taxon>Salpingoeca</taxon>
    </lineage>
</organism>
<dbReference type="GO" id="GO:0005509">
    <property type="term" value="F:calcium ion binding"/>
    <property type="evidence" value="ECO:0007669"/>
    <property type="project" value="InterPro"/>
</dbReference>
<feature type="coiled-coil region" evidence="1">
    <location>
        <begin position="22"/>
        <end position="56"/>
    </location>
</feature>
<dbReference type="PROSITE" id="PS00018">
    <property type="entry name" value="EF_HAND_1"/>
    <property type="match status" value="1"/>
</dbReference>
<keyword evidence="1" id="KW-0175">Coiled coil</keyword>
<feature type="compositionally biased region" description="Basic residues" evidence="2">
    <location>
        <begin position="87"/>
        <end position="102"/>
    </location>
</feature>
<dbReference type="Proteomes" id="UP000007799">
    <property type="component" value="Unassembled WGS sequence"/>
</dbReference>
<keyword evidence="5" id="KW-1185">Reference proteome</keyword>
<dbReference type="OrthoDB" id="9451669at2759"/>
<evidence type="ECO:0000256" key="2">
    <source>
        <dbReference type="SAM" id="MobiDB-lite"/>
    </source>
</evidence>
<reference evidence="4" key="1">
    <citation type="submission" date="2009-08" db="EMBL/GenBank/DDBJ databases">
        <title>Annotation of Salpingoeca rosetta.</title>
        <authorList>
            <consortium name="The Broad Institute Genome Sequencing Platform"/>
            <person name="Russ C."/>
            <person name="Cuomo C."/>
            <person name="Burger G."/>
            <person name="Gray M.W."/>
            <person name="Holland P.W.H."/>
            <person name="King N."/>
            <person name="Lang F.B.F."/>
            <person name="Roger A.J."/>
            <person name="Ruiz-Trillo I."/>
            <person name="Young S.K."/>
            <person name="Zeng Q."/>
            <person name="Gargeya S."/>
            <person name="Alvarado L."/>
            <person name="Berlin A."/>
            <person name="Chapman S.B."/>
            <person name="Chen Z."/>
            <person name="Freedman E."/>
            <person name="Gellesch M."/>
            <person name="Goldberg J."/>
            <person name="Griggs A."/>
            <person name="Gujja S."/>
            <person name="Heilman E."/>
            <person name="Heiman D."/>
            <person name="Howarth C."/>
            <person name="Mehta T."/>
            <person name="Neiman D."/>
            <person name="Pearson M."/>
            <person name="Roberts A."/>
            <person name="Saif S."/>
            <person name="Shea T."/>
            <person name="Shenoy N."/>
            <person name="Sisk P."/>
            <person name="Stolte C."/>
            <person name="Sykes S."/>
            <person name="White J."/>
            <person name="Yandava C."/>
            <person name="Haas B."/>
            <person name="Nusbaum C."/>
            <person name="Birren B."/>
        </authorList>
    </citation>
    <scope>NUCLEOTIDE SEQUENCE [LARGE SCALE GENOMIC DNA]</scope>
    <source>
        <strain evidence="4">ATCC 50818</strain>
    </source>
</reference>
<dbReference type="InParanoid" id="F2USX3"/>
<sequence length="369" mass="41255">MSTVEAMKSLTRVNSNQYRVFKVQAQERIATLEAQLRDARVEIETLKQKTDEQQIMIKAKDASIQKMLAEMYDLHQAQEKAVTKKRAAAKKKRAASRARKPRQSMVKAPADPYKKENAQRAKWTEKQKLAEKFLHERAPQLSPDIEVEQEDDTVDLELVASYFPTLPIQFVLECERKFVEADADASGLIDENELKNVIDDKDIDTEAIQAIIDEEGMNTAMGLDFLDCLLIYTRLTGVGGESDLPAPRRVHSKASHLSEEDAISISSVRDDGAPSPLGRQQQRSPSPPDAGHPHERRVSPRTSTTHVPAGNGRRSPKMNRVSHVSNAGRASRLSTQLAPMPRRSRGHLQALPDHPPPLQRQVSKACSIQ</sequence>
<evidence type="ECO:0000256" key="1">
    <source>
        <dbReference type="SAM" id="Coils"/>
    </source>
</evidence>
<dbReference type="RefSeq" id="XP_004987766.1">
    <property type="nucleotide sequence ID" value="XM_004987709.1"/>
</dbReference>
<feature type="domain" description="EF-hand" evidence="3">
    <location>
        <begin position="169"/>
        <end position="204"/>
    </location>
</feature>
<dbReference type="EMBL" id="GL832996">
    <property type="protein sequence ID" value="EGD81232.1"/>
    <property type="molecule type" value="Genomic_DNA"/>
</dbReference>
<dbReference type="GeneID" id="16068290"/>
<protein>
    <recommendedName>
        <fullName evidence="3">EF-hand domain-containing protein</fullName>
    </recommendedName>
</protein>
<evidence type="ECO:0000259" key="3">
    <source>
        <dbReference type="PROSITE" id="PS50222"/>
    </source>
</evidence>
<evidence type="ECO:0000313" key="5">
    <source>
        <dbReference type="Proteomes" id="UP000007799"/>
    </source>
</evidence>
<dbReference type="InterPro" id="IPR002048">
    <property type="entry name" value="EF_hand_dom"/>
</dbReference>
<dbReference type="InterPro" id="IPR018247">
    <property type="entry name" value="EF_Hand_1_Ca_BS"/>
</dbReference>
<name>F2USX3_SALR5</name>
<gene>
    <name evidence="4" type="ORF">PTSG_11269</name>
</gene>
<evidence type="ECO:0000313" key="4">
    <source>
        <dbReference type="EMBL" id="EGD81232.1"/>
    </source>
</evidence>
<dbReference type="PROSITE" id="PS50222">
    <property type="entry name" value="EF_HAND_2"/>
    <property type="match status" value="1"/>
</dbReference>
<dbReference type="AlphaFoldDB" id="F2USX3"/>
<feature type="region of interest" description="Disordered" evidence="2">
    <location>
        <begin position="241"/>
        <end position="369"/>
    </location>
</feature>
<dbReference type="KEGG" id="sre:PTSG_11269"/>
<feature type="region of interest" description="Disordered" evidence="2">
    <location>
        <begin position="87"/>
        <end position="120"/>
    </location>
</feature>